<evidence type="ECO:0000259" key="3">
    <source>
        <dbReference type="Pfam" id="PF13556"/>
    </source>
</evidence>
<feature type="domain" description="Putative sugar diacid recognition" evidence="2">
    <location>
        <begin position="3"/>
        <end position="136"/>
    </location>
</feature>
<dbReference type="InterPro" id="IPR042070">
    <property type="entry name" value="PucR_C-HTH_sf"/>
</dbReference>
<dbReference type="InterPro" id="IPR041522">
    <property type="entry name" value="CdaR_GGDEF"/>
</dbReference>
<evidence type="ECO:0000313" key="6">
    <source>
        <dbReference type="Proteomes" id="UP000198584"/>
    </source>
</evidence>
<dbReference type="RefSeq" id="WP_093045087.1">
    <property type="nucleotide sequence ID" value="NZ_FNQR01000008.1"/>
</dbReference>
<sequence length="361" mass="40782">MKITEDLGNEIIQRLAPYIHVPMNLMDPEGRIVASSDPSRIMEIHQGAIYVMQHKQDLIIGDENIEDFPGAKQGVNLPIRHRDELAGVVGLTGDPESIMQAAGMTKASVEIALEQIYIQRQVFYKERQWENWLQQLLHPSGIHEEFLTQEARYTLATDVTGEWRVLSVYSDRLSEKGDQIKVVADQLALQPLFAILYSEKECVVALPAEEQAPVVFAEKLVQRIGGQTRVGIGEVGSGINGLRQSYFQAKQALRFSDLSTTVAVSSDWELERVIDAIPDDAYNSIVLAYQQKLQALGAPYIRTLKQFLENNFKVKETAESLHIHRNTLNYRLGQITEKVGLNPQLFKDASLLYMILQRIDH</sequence>
<dbReference type="InterPro" id="IPR025736">
    <property type="entry name" value="PucR_C-HTH_dom"/>
</dbReference>
<dbReference type="Pfam" id="PF05651">
    <property type="entry name" value="Diacid_rec"/>
    <property type="match status" value="1"/>
</dbReference>
<feature type="domain" description="PucR C-terminal helix-turn-helix" evidence="3">
    <location>
        <begin position="301"/>
        <end position="356"/>
    </location>
</feature>
<dbReference type="PANTHER" id="PTHR33744">
    <property type="entry name" value="CARBOHYDRATE DIACID REGULATOR"/>
    <property type="match status" value="1"/>
</dbReference>
<dbReference type="Gene3D" id="1.10.10.2840">
    <property type="entry name" value="PucR C-terminal helix-turn-helix domain"/>
    <property type="match status" value="1"/>
</dbReference>
<evidence type="ECO:0000259" key="4">
    <source>
        <dbReference type="Pfam" id="PF17853"/>
    </source>
</evidence>
<name>A0A1H4E2W3_9BACI</name>
<evidence type="ECO:0000313" key="5">
    <source>
        <dbReference type="EMBL" id="SEA79246.1"/>
    </source>
</evidence>
<comment type="similarity">
    <text evidence="1">Belongs to the CdaR family.</text>
</comment>
<dbReference type="PANTHER" id="PTHR33744:SF15">
    <property type="entry name" value="CARBOHYDRATE DIACID REGULATOR"/>
    <property type="match status" value="1"/>
</dbReference>
<reference evidence="5 6" key="1">
    <citation type="submission" date="2016-10" db="EMBL/GenBank/DDBJ databases">
        <authorList>
            <person name="de Groot N.N."/>
        </authorList>
    </citation>
    <scope>NUCLEOTIDE SEQUENCE [LARGE SCALE GENOMIC DNA]</scope>
    <source>
        <strain evidence="5 6">CCM7597</strain>
    </source>
</reference>
<dbReference type="Pfam" id="PF17853">
    <property type="entry name" value="GGDEF_2"/>
    <property type="match status" value="1"/>
</dbReference>
<evidence type="ECO:0000259" key="2">
    <source>
        <dbReference type="Pfam" id="PF05651"/>
    </source>
</evidence>
<dbReference type="Proteomes" id="UP000198584">
    <property type="component" value="Unassembled WGS sequence"/>
</dbReference>
<dbReference type="InterPro" id="IPR008599">
    <property type="entry name" value="Diacid_rec"/>
</dbReference>
<dbReference type="EMBL" id="FNQR01000008">
    <property type="protein sequence ID" value="SEA79246.1"/>
    <property type="molecule type" value="Genomic_DNA"/>
</dbReference>
<accession>A0A1H4E2W3</accession>
<organism evidence="5 6">
    <name type="scientific">Thalassobacillus cyri</name>
    <dbReference type="NCBI Taxonomy" id="571932"/>
    <lineage>
        <taxon>Bacteria</taxon>
        <taxon>Bacillati</taxon>
        <taxon>Bacillota</taxon>
        <taxon>Bacilli</taxon>
        <taxon>Bacillales</taxon>
        <taxon>Bacillaceae</taxon>
        <taxon>Thalassobacillus</taxon>
    </lineage>
</organism>
<keyword evidence="6" id="KW-1185">Reference proteome</keyword>
<dbReference type="AlphaFoldDB" id="A0A1H4E2W3"/>
<protein>
    <submittedName>
        <fullName evidence="5">Sugar diacid utilization regulator</fullName>
    </submittedName>
</protein>
<evidence type="ECO:0000256" key="1">
    <source>
        <dbReference type="ARBA" id="ARBA00006754"/>
    </source>
</evidence>
<dbReference type="InterPro" id="IPR051448">
    <property type="entry name" value="CdaR-like_regulators"/>
</dbReference>
<gene>
    <name evidence="5" type="ORF">SAMN05421743_108111</name>
</gene>
<feature type="domain" description="CdaR GGDEF-like" evidence="4">
    <location>
        <begin position="155"/>
        <end position="254"/>
    </location>
</feature>
<proteinExistence type="inferred from homology"/>
<dbReference type="STRING" id="571932.SAMN05421743_108111"/>
<dbReference type="OrthoDB" id="9792148at2"/>
<dbReference type="Pfam" id="PF13556">
    <property type="entry name" value="HTH_30"/>
    <property type="match status" value="1"/>
</dbReference>